<organism evidence="1 2">
    <name type="scientific">Nepenthes gracilis</name>
    <name type="common">Slender pitcher plant</name>
    <dbReference type="NCBI Taxonomy" id="150966"/>
    <lineage>
        <taxon>Eukaryota</taxon>
        <taxon>Viridiplantae</taxon>
        <taxon>Streptophyta</taxon>
        <taxon>Embryophyta</taxon>
        <taxon>Tracheophyta</taxon>
        <taxon>Spermatophyta</taxon>
        <taxon>Magnoliopsida</taxon>
        <taxon>eudicotyledons</taxon>
        <taxon>Gunneridae</taxon>
        <taxon>Pentapetalae</taxon>
        <taxon>Caryophyllales</taxon>
        <taxon>Nepenthaceae</taxon>
        <taxon>Nepenthes</taxon>
    </lineage>
</organism>
<name>A0AAD3SUD3_NEPGR</name>
<proteinExistence type="predicted"/>
<dbReference type="EMBL" id="BSYO01000016">
    <property type="protein sequence ID" value="GMH16386.1"/>
    <property type="molecule type" value="Genomic_DNA"/>
</dbReference>
<dbReference type="AlphaFoldDB" id="A0AAD3SUD3"/>
<dbReference type="Proteomes" id="UP001279734">
    <property type="component" value="Unassembled WGS sequence"/>
</dbReference>
<evidence type="ECO:0000313" key="2">
    <source>
        <dbReference type="Proteomes" id="UP001279734"/>
    </source>
</evidence>
<dbReference type="InterPro" id="IPR044177">
    <property type="entry name" value="RTNLB22/23"/>
</dbReference>
<accession>A0AAD3SUD3</accession>
<gene>
    <name evidence="1" type="ORF">Nepgr_018227</name>
</gene>
<sequence>MRRRSGVSDYLSLNAPTSNGIKFKLIEREKIVMLILHPILDRLEWQISQDTANRIVACLANLLLSALFTEFAATGHDKRLFFKDHEMLQPPAATVELELHERGTAFGKVLCTLVP</sequence>
<evidence type="ECO:0000313" key="1">
    <source>
        <dbReference type="EMBL" id="GMH16386.1"/>
    </source>
</evidence>
<reference evidence="1" key="1">
    <citation type="submission" date="2023-05" db="EMBL/GenBank/DDBJ databases">
        <title>Nepenthes gracilis genome sequencing.</title>
        <authorList>
            <person name="Fukushima K."/>
        </authorList>
    </citation>
    <scope>NUCLEOTIDE SEQUENCE</scope>
    <source>
        <strain evidence="1">SING2019-196</strain>
    </source>
</reference>
<dbReference type="PANTHER" id="PTHR47879:SF2">
    <property type="entry name" value="RETICULON-LIKE PROTEIN B22"/>
    <property type="match status" value="1"/>
</dbReference>
<dbReference type="PANTHER" id="PTHR47879">
    <property type="entry name" value="RETICULON-LIKE PROTEIN B22"/>
    <property type="match status" value="1"/>
</dbReference>
<comment type="caution">
    <text evidence="1">The sequence shown here is derived from an EMBL/GenBank/DDBJ whole genome shotgun (WGS) entry which is preliminary data.</text>
</comment>
<keyword evidence="2" id="KW-1185">Reference proteome</keyword>
<protein>
    <submittedName>
        <fullName evidence="1">Uncharacterized protein</fullName>
    </submittedName>
</protein>